<feature type="compositionally biased region" description="Low complexity" evidence="1">
    <location>
        <begin position="495"/>
        <end position="515"/>
    </location>
</feature>
<keyword evidence="3" id="KW-1185">Reference proteome</keyword>
<evidence type="ECO:0000313" key="3">
    <source>
        <dbReference type="Proteomes" id="UP001296104"/>
    </source>
</evidence>
<sequence>MTKGGMLNARASRVVVQSYLDLLLTQCINLNTPAEQRTDFMQAHWNPKSESELRYLLARELDLDSYLLTLQRRHRAFAPSPEAVPRVSVDSVMPLEDRISSAFRPINAESSRGQHPATREVQSGSTAGKLRRPTSRLEERPESEIRPHQTVEEAEGRRRDSEETVEDAAIVLPQQRLEDRDFPVKSIRDKKDEDGIIERLVEWEDTMHPLAIVYAAEDGDRVMDTTGYSWRIRSKMILPRPNSEQNVLIEWFDTWHPDWEMPKEAVADYERLHHPQKKSDAQENLAPSWYIKPEVPSRFLPPEEGWPRRRGQLPPDVFTEDFVPCKGADYSISFLELLRLELKVENPAPAAPARDTILRFLNQRIRQRFRVLDHFTNKEFRLSQVNIVRACLVYMFGLARRLPCSHCRESGGPFRFCVTLPVHLNGACANCAYWRHHTRCEYHHRDAWYREETLKATSQALPGPPLRPSSIPSSTPQRDDPRLQSSPRSGFNEMSATPLSSPPSQASSAPRPVVPEAVDPRVPSAKELTLLVPGTQANGHGSAESEETGSRRLDNPLKRPFVSINGEDRATIPGTLSKAPKRSPRRTPRPALSYLTIVEQSLAKLETPHTCPKPFRCTDPDVGVDPRDVPPDAIHDDEQFEPGELTDLQVRFIISRCTCAQTLMLQDFWELLLAEEAKWGRGHHEVWRSKERYLSAEHSGVLNALIRRQCRSRCTGEVIDLTGDSD</sequence>
<protein>
    <submittedName>
        <fullName evidence="2">Uncharacterized protein</fullName>
    </submittedName>
</protein>
<evidence type="ECO:0000256" key="1">
    <source>
        <dbReference type="SAM" id="MobiDB-lite"/>
    </source>
</evidence>
<dbReference type="Pfam" id="PF12511">
    <property type="entry name" value="DUF3716"/>
    <property type="match status" value="1"/>
</dbReference>
<evidence type="ECO:0000313" key="2">
    <source>
        <dbReference type="EMBL" id="CAK4034417.1"/>
    </source>
</evidence>
<dbReference type="InterPro" id="IPR022190">
    <property type="entry name" value="DUF3716"/>
</dbReference>
<accession>A0AAI9EFC4</accession>
<dbReference type="Proteomes" id="UP001296104">
    <property type="component" value="Unassembled WGS sequence"/>
</dbReference>
<feature type="region of interest" description="Disordered" evidence="1">
    <location>
        <begin position="458"/>
        <end position="517"/>
    </location>
</feature>
<dbReference type="AlphaFoldDB" id="A0AAI9EFC4"/>
<feature type="compositionally biased region" description="Basic and acidic residues" evidence="1">
    <location>
        <begin position="548"/>
        <end position="557"/>
    </location>
</feature>
<feature type="compositionally biased region" description="Basic residues" evidence="1">
    <location>
        <begin position="579"/>
        <end position="588"/>
    </location>
</feature>
<organism evidence="2 3">
    <name type="scientific">Lecanosticta acicola</name>
    <dbReference type="NCBI Taxonomy" id="111012"/>
    <lineage>
        <taxon>Eukaryota</taxon>
        <taxon>Fungi</taxon>
        <taxon>Dikarya</taxon>
        <taxon>Ascomycota</taxon>
        <taxon>Pezizomycotina</taxon>
        <taxon>Dothideomycetes</taxon>
        <taxon>Dothideomycetidae</taxon>
        <taxon>Mycosphaerellales</taxon>
        <taxon>Mycosphaerellaceae</taxon>
        <taxon>Lecanosticta</taxon>
    </lineage>
</organism>
<feature type="compositionally biased region" description="Polar residues" evidence="1">
    <location>
        <begin position="483"/>
        <end position="494"/>
    </location>
</feature>
<dbReference type="EMBL" id="CAVMBE010000116">
    <property type="protein sequence ID" value="CAK4034417.1"/>
    <property type="molecule type" value="Genomic_DNA"/>
</dbReference>
<gene>
    <name evidence="2" type="ORF">LECACI_7A009575</name>
</gene>
<comment type="caution">
    <text evidence="2">The sequence shown here is derived from an EMBL/GenBank/DDBJ whole genome shotgun (WGS) entry which is preliminary data.</text>
</comment>
<feature type="region of interest" description="Disordered" evidence="1">
    <location>
        <begin position="531"/>
        <end position="588"/>
    </location>
</feature>
<feature type="compositionally biased region" description="Basic and acidic residues" evidence="1">
    <location>
        <begin position="135"/>
        <end position="162"/>
    </location>
</feature>
<name>A0AAI9EFC4_9PEZI</name>
<proteinExistence type="predicted"/>
<reference evidence="2" key="1">
    <citation type="submission" date="2023-11" db="EMBL/GenBank/DDBJ databases">
        <authorList>
            <person name="Alioto T."/>
            <person name="Alioto T."/>
            <person name="Gomez Garrido J."/>
        </authorList>
    </citation>
    <scope>NUCLEOTIDE SEQUENCE</scope>
</reference>
<feature type="region of interest" description="Disordered" evidence="1">
    <location>
        <begin position="104"/>
        <end position="167"/>
    </location>
</feature>